<sequence length="541" mass="60933">MTHKEFAQLSLKLSLKPLETVALTKQAMCIAVNPYIPGEAVTVTETGGVYLWSCDRSLRAVHQANHDESKDTPWYQCVFAANPRCIAMADTKGMDLLDFRTATSFQRLFFSIPSNQVDSFEYVSAIQRHPCNTHHYMLATDQSLMLLDDRFLHHPVLKWRHHNEDPVQLIDVACNVIPGRDDTVLVISGSKHRQTHCFQYSDSQLQAESSIPLITEQCYLPPQSTSLPWKVSSYNEWYYAGLSSDLTFSPATASRLSQPLIGVCTMPHASNPQKGFTVFQLSSVGDLFYQPFVVRDDKDSKGGTMRSNELSPEDKILCQKWITIVDHEKDDFVKTAPRQFDYKEIDEETKKTLCKDVLYLPLPHSRCVLCNNGMQAETSTELDQTESESSICDRCGVEVSCGSNLAKNRQSNSIVTRSSLGIQHCVRDICIFPDFKKATDPLSKCLWVNWDSAEPIPMLFSGDQQVENNLDNEDKTTIKVEMTCPSQDATTSTNYQNIHVHESSPQKQSMPGPSTSHLQGVQGNSPKVKTERKQTRHVMGF</sequence>
<name>A0A9X0CE05_9CNID</name>
<dbReference type="AlphaFoldDB" id="A0A9X0CE05"/>
<protein>
    <submittedName>
        <fullName evidence="4">TATA box-binding protein-associated factor RNA polymerase I subunit C</fullName>
    </submittedName>
</protein>
<feature type="domain" description="TAF1C helical bundle" evidence="3">
    <location>
        <begin position="254"/>
        <end position="312"/>
    </location>
</feature>
<comment type="caution">
    <text evidence="4">The sequence shown here is derived from an EMBL/GenBank/DDBJ whole genome shotgun (WGS) entry which is preliminary data.</text>
</comment>
<dbReference type="Pfam" id="PF20641">
    <property type="entry name" value="TAF1C_beta-prop"/>
    <property type="match status" value="1"/>
</dbReference>
<dbReference type="InterPro" id="IPR036322">
    <property type="entry name" value="WD40_repeat_dom_sf"/>
</dbReference>
<accession>A0A9X0CE05</accession>
<reference evidence="4" key="1">
    <citation type="submission" date="2023-01" db="EMBL/GenBank/DDBJ databases">
        <title>Genome assembly of the deep-sea coral Lophelia pertusa.</title>
        <authorList>
            <person name="Herrera S."/>
            <person name="Cordes E."/>
        </authorList>
    </citation>
    <scope>NUCLEOTIDE SEQUENCE</scope>
    <source>
        <strain evidence="4">USNM1676648</strain>
        <tissue evidence="4">Polyp</tissue>
    </source>
</reference>
<evidence type="ECO:0000313" key="4">
    <source>
        <dbReference type="EMBL" id="KAJ7328641.1"/>
    </source>
</evidence>
<dbReference type="GO" id="GO:0001164">
    <property type="term" value="F:RNA polymerase I core promoter sequence-specific DNA binding"/>
    <property type="evidence" value="ECO:0007669"/>
    <property type="project" value="TreeGrafter"/>
</dbReference>
<evidence type="ECO:0000259" key="2">
    <source>
        <dbReference type="Pfam" id="PF20641"/>
    </source>
</evidence>
<feature type="domain" description="TAF1C beta-propeller" evidence="2">
    <location>
        <begin position="12"/>
        <end position="114"/>
    </location>
</feature>
<dbReference type="GO" id="GO:0001650">
    <property type="term" value="C:fibrillar center"/>
    <property type="evidence" value="ECO:0007669"/>
    <property type="project" value="TreeGrafter"/>
</dbReference>
<feature type="region of interest" description="Disordered" evidence="1">
    <location>
        <begin position="499"/>
        <end position="541"/>
    </location>
</feature>
<dbReference type="InterPro" id="IPR049090">
    <property type="entry name" value="TAF1C_HB"/>
</dbReference>
<dbReference type="SUPFAM" id="SSF50978">
    <property type="entry name" value="WD40 repeat-like"/>
    <property type="match status" value="1"/>
</dbReference>
<dbReference type="Pfam" id="PF20642">
    <property type="entry name" value="TAF1C_HB"/>
    <property type="match status" value="1"/>
</dbReference>
<evidence type="ECO:0000313" key="5">
    <source>
        <dbReference type="Proteomes" id="UP001163046"/>
    </source>
</evidence>
<dbReference type="InterPro" id="IPR038801">
    <property type="entry name" value="TAF1C"/>
</dbReference>
<dbReference type="EMBL" id="MU827795">
    <property type="protein sequence ID" value="KAJ7328641.1"/>
    <property type="molecule type" value="Genomic_DNA"/>
</dbReference>
<evidence type="ECO:0000259" key="3">
    <source>
        <dbReference type="Pfam" id="PF20642"/>
    </source>
</evidence>
<dbReference type="OrthoDB" id="2382881at2759"/>
<organism evidence="4 5">
    <name type="scientific">Desmophyllum pertusum</name>
    <dbReference type="NCBI Taxonomy" id="174260"/>
    <lineage>
        <taxon>Eukaryota</taxon>
        <taxon>Metazoa</taxon>
        <taxon>Cnidaria</taxon>
        <taxon>Anthozoa</taxon>
        <taxon>Hexacorallia</taxon>
        <taxon>Scleractinia</taxon>
        <taxon>Caryophylliina</taxon>
        <taxon>Caryophylliidae</taxon>
        <taxon>Desmophyllum</taxon>
    </lineage>
</organism>
<keyword evidence="5" id="KW-1185">Reference proteome</keyword>
<evidence type="ECO:0000256" key="1">
    <source>
        <dbReference type="SAM" id="MobiDB-lite"/>
    </source>
</evidence>
<dbReference type="PANTHER" id="PTHR15319">
    <property type="entry name" value="TATA BOX-BINDING PROTEIN ASSOCIATED FACTOR RNA POLYMERASE I SUBUNIT C"/>
    <property type="match status" value="1"/>
</dbReference>
<dbReference type="PANTHER" id="PTHR15319:SF1">
    <property type="entry name" value="TATA BOX-BINDING PROTEIN-ASSOCIATED FACTOR RNA POLYMERASE I SUBUNIT C"/>
    <property type="match status" value="1"/>
</dbReference>
<gene>
    <name evidence="4" type="primary">TAF1C_1</name>
    <name evidence="4" type="ORF">OS493_023911</name>
</gene>
<dbReference type="InterPro" id="IPR049087">
    <property type="entry name" value="TAF1C_beta-prop"/>
</dbReference>
<dbReference type="Proteomes" id="UP001163046">
    <property type="component" value="Unassembled WGS sequence"/>
</dbReference>
<feature type="compositionally biased region" description="Polar residues" evidence="1">
    <location>
        <begin position="505"/>
        <end position="527"/>
    </location>
</feature>
<proteinExistence type="predicted"/>